<protein>
    <submittedName>
        <fullName evidence="1">Saccharolysin</fullName>
    </submittedName>
</protein>
<dbReference type="EMBL" id="CP038487">
    <property type="protein sequence ID" value="QFZ28140.1"/>
    <property type="molecule type" value="Genomic_DNA"/>
</dbReference>
<sequence>MLNYQRVFLFLAIAVLSFFLTPMSQPDLQALAAAQPSPKWTATPQEILDAAEKLKAEEIAFNDHIASIEDPTVENVLIPTTRHENERYFDENSITFYQYVSPDKDVRDASTKAEQILDECSIEQSSRVDVFRVYKKLWEKVKDSADLDAETRKFLEKTVNYYKRNGLDLPDDKREQVKKLKIELSNLSTTFSKNTNEENGFLKFTAEQLEGVPESVMEQFEKVTEDGTDFFKVTFKYPDILPVLKYAKNQETRKTAYVENQNKVPENAEILDKIIRLRYQIAKLMGYETYSEFVLEDRMAKNQKNVLQFLGDLKDKLQPLGKKELAKMLEFKNADLKERGLPEQDTFYAWDNSYYNNLLLEKEYQVDHQKISEYFPLDQTIERMFAFYEKLFDVKFVKIEKPDSDSVWHEDVRKFAVYQNIKYGEPKPQFMGWIMFDLHPREGKYTHAAHFGLQSGFVKSDGTRQGTYSALVCNFTKPTKTKPSLLKHDEVTTFFHELGHGVHCLLSQTKYARFHGTSVPRDFVECPSQMLEFWTWSANELKALTSHFETSEPIPDQLIDQLVKSKHVNTGLFNLRQLHFALFDMSLHTIDTQEKIDALDLTKSWNELREEIALISNGGIDNTGYSTFGHIAGGYESGYYGYLYSQVFATDIYYTHFKSDPMNVERGIRYRDTILKNGGSKEILDILEELLGRAPNSDAFLQEILG</sequence>
<dbReference type="Proteomes" id="UP000326582">
    <property type="component" value="Chromosome 4"/>
</dbReference>
<keyword evidence="2" id="KW-1185">Reference proteome</keyword>
<accession>A0ACD0WL17</accession>
<name>A0ACD0WL17_CLALS</name>
<gene>
    <name evidence="1" type="ORF">EJF14_40166</name>
</gene>
<proteinExistence type="predicted"/>
<evidence type="ECO:0000313" key="1">
    <source>
        <dbReference type="EMBL" id="QFZ28140.1"/>
    </source>
</evidence>
<evidence type="ECO:0000313" key="2">
    <source>
        <dbReference type="Proteomes" id="UP000326582"/>
    </source>
</evidence>
<reference evidence="2" key="1">
    <citation type="journal article" date="2019" name="MBio">
        <title>Comparative genomics for the elucidation of multidrug resistance (MDR) in Candida lusitaniae.</title>
        <authorList>
            <person name="Kannan A."/>
            <person name="Asner S.A."/>
            <person name="Trachsel E."/>
            <person name="Kelly S."/>
            <person name="Parker J."/>
            <person name="Sanglard D."/>
        </authorList>
    </citation>
    <scope>NUCLEOTIDE SEQUENCE [LARGE SCALE GENOMIC DNA]</scope>
    <source>
        <strain evidence="2">P1</strain>
    </source>
</reference>
<organism evidence="1 2">
    <name type="scientific">Clavispora lusitaniae</name>
    <name type="common">Candida lusitaniae</name>
    <dbReference type="NCBI Taxonomy" id="36911"/>
    <lineage>
        <taxon>Eukaryota</taxon>
        <taxon>Fungi</taxon>
        <taxon>Dikarya</taxon>
        <taxon>Ascomycota</taxon>
        <taxon>Saccharomycotina</taxon>
        <taxon>Pichiomycetes</taxon>
        <taxon>Metschnikowiaceae</taxon>
        <taxon>Clavispora</taxon>
    </lineage>
</organism>